<evidence type="ECO:0000313" key="2">
    <source>
        <dbReference type="Proteomes" id="UP001150603"/>
    </source>
</evidence>
<proteinExistence type="predicted"/>
<feature type="non-terminal residue" evidence="1">
    <location>
        <position position="108"/>
    </location>
</feature>
<accession>A0ACC1IZE4</accession>
<organism evidence="1 2">
    <name type="scientific">Linderina macrospora</name>
    <dbReference type="NCBI Taxonomy" id="4868"/>
    <lineage>
        <taxon>Eukaryota</taxon>
        <taxon>Fungi</taxon>
        <taxon>Fungi incertae sedis</taxon>
        <taxon>Zoopagomycota</taxon>
        <taxon>Kickxellomycotina</taxon>
        <taxon>Kickxellomycetes</taxon>
        <taxon>Kickxellales</taxon>
        <taxon>Kickxellaceae</taxon>
        <taxon>Linderina</taxon>
    </lineage>
</organism>
<sequence>MEWQPNPDNLNELMTLLSNTQSNDNKVQQENNMKLNELRKVDDYINYLLYVLINLQEAAGPVRAVAGLLLKNNVRQDFEKIPKHVLEYVKIQSLEAIGDNDTLVRHTL</sequence>
<dbReference type="Proteomes" id="UP001150603">
    <property type="component" value="Unassembled WGS sequence"/>
</dbReference>
<gene>
    <name evidence="1" type="primary">TNPO1</name>
    <name evidence="1" type="ORF">FBU59_006625</name>
</gene>
<evidence type="ECO:0000313" key="1">
    <source>
        <dbReference type="EMBL" id="KAJ1931699.1"/>
    </source>
</evidence>
<name>A0ACC1IZE4_9FUNG</name>
<dbReference type="EMBL" id="JANBPW010005875">
    <property type="protein sequence ID" value="KAJ1931699.1"/>
    <property type="molecule type" value="Genomic_DNA"/>
</dbReference>
<keyword evidence="2" id="KW-1185">Reference proteome</keyword>
<comment type="caution">
    <text evidence="1">The sequence shown here is derived from an EMBL/GenBank/DDBJ whole genome shotgun (WGS) entry which is preliminary data.</text>
</comment>
<reference evidence="1" key="1">
    <citation type="submission" date="2022-07" db="EMBL/GenBank/DDBJ databases">
        <title>Phylogenomic reconstructions and comparative analyses of Kickxellomycotina fungi.</title>
        <authorList>
            <person name="Reynolds N.K."/>
            <person name="Stajich J.E."/>
            <person name="Barry K."/>
            <person name="Grigoriev I.V."/>
            <person name="Crous P."/>
            <person name="Smith M.E."/>
        </authorList>
    </citation>
    <scope>NUCLEOTIDE SEQUENCE</scope>
    <source>
        <strain evidence="1">NRRL 5244</strain>
    </source>
</reference>
<protein>
    <submittedName>
        <fullName evidence="1">Transportin-1</fullName>
    </submittedName>
</protein>